<organism evidence="2 3">
    <name type="scientific">Candidatus Kaiserbacteria bacterium RIFCSPHIGHO2_01_FULL_56_24</name>
    <dbReference type="NCBI Taxonomy" id="1798487"/>
    <lineage>
        <taxon>Bacteria</taxon>
        <taxon>Candidatus Kaiseribacteriota</taxon>
    </lineage>
</organism>
<gene>
    <name evidence="2" type="ORF">A2765_04895</name>
</gene>
<dbReference type="EMBL" id="MFLA01000016">
    <property type="protein sequence ID" value="OGG59887.1"/>
    <property type="molecule type" value="Genomic_DNA"/>
</dbReference>
<protein>
    <submittedName>
        <fullName evidence="2">Uncharacterized protein</fullName>
    </submittedName>
</protein>
<reference evidence="2 3" key="1">
    <citation type="journal article" date="2016" name="Nat. Commun.">
        <title>Thousands of microbial genomes shed light on interconnected biogeochemical processes in an aquifer system.</title>
        <authorList>
            <person name="Anantharaman K."/>
            <person name="Brown C.T."/>
            <person name="Hug L.A."/>
            <person name="Sharon I."/>
            <person name="Castelle C.J."/>
            <person name="Probst A.J."/>
            <person name="Thomas B.C."/>
            <person name="Singh A."/>
            <person name="Wilkins M.J."/>
            <person name="Karaoz U."/>
            <person name="Brodie E.L."/>
            <person name="Williams K.H."/>
            <person name="Hubbard S.S."/>
            <person name="Banfield J.F."/>
        </authorList>
    </citation>
    <scope>NUCLEOTIDE SEQUENCE [LARGE SCALE GENOMIC DNA]</scope>
</reference>
<evidence type="ECO:0000256" key="1">
    <source>
        <dbReference type="SAM" id="MobiDB-lite"/>
    </source>
</evidence>
<dbReference type="Proteomes" id="UP000176377">
    <property type="component" value="Unassembled WGS sequence"/>
</dbReference>
<feature type="region of interest" description="Disordered" evidence="1">
    <location>
        <begin position="1"/>
        <end position="38"/>
    </location>
</feature>
<dbReference type="AlphaFoldDB" id="A0A1F6DEZ0"/>
<evidence type="ECO:0000313" key="2">
    <source>
        <dbReference type="EMBL" id="OGG59887.1"/>
    </source>
</evidence>
<comment type="caution">
    <text evidence="2">The sequence shown here is derived from an EMBL/GenBank/DDBJ whole genome shotgun (WGS) entry which is preliminary data.</text>
</comment>
<name>A0A1F6DEZ0_9BACT</name>
<feature type="region of interest" description="Disordered" evidence="1">
    <location>
        <begin position="242"/>
        <end position="263"/>
    </location>
</feature>
<accession>A0A1F6DEZ0</accession>
<proteinExistence type="predicted"/>
<evidence type="ECO:0000313" key="3">
    <source>
        <dbReference type="Proteomes" id="UP000176377"/>
    </source>
</evidence>
<sequence>MEGISAHEPHPKKDESHTERPNPDETHEERPNPFVGKEHLSALRKAIAIAIASGFVVSSQPPAEAAPVTKPTDELRQTLTKKEMDALRERNQIFDARYKGQRDTKLEKKRPGLSMGLDDIEDSVRKQMEERSAEVADEVGRFVENTRRMGNQWGDMRDELLKGTVRYHGLETEEDTDAFRSLLDIFTISHEVGATYPKLEDLTTAFVQNPDVQTAGRIQDLNERMRVFFSLPKEVQDHAMAESVRRNDKQQPQTPSYPYFLEA</sequence>